<proteinExistence type="predicted"/>
<comment type="caution">
    <text evidence="1">The sequence shown here is derived from an EMBL/GenBank/DDBJ whole genome shotgun (WGS) entry which is preliminary data.</text>
</comment>
<dbReference type="AlphaFoldDB" id="A0A2T0WE16"/>
<sequence>MKALAVVGILALTMAFGCTDKTTKETKTEIRTEVKADKEADTQIKIGKNGGSVKTKKVEIEIKDEKK</sequence>
<evidence type="ECO:0000313" key="1">
    <source>
        <dbReference type="EMBL" id="PRY84774.1"/>
    </source>
</evidence>
<protein>
    <submittedName>
        <fullName evidence="1">Uncharacterized protein</fullName>
    </submittedName>
</protein>
<evidence type="ECO:0000313" key="2">
    <source>
        <dbReference type="Proteomes" id="UP000238157"/>
    </source>
</evidence>
<dbReference type="EMBL" id="PVTR01000017">
    <property type="protein sequence ID" value="PRY84774.1"/>
    <property type="molecule type" value="Genomic_DNA"/>
</dbReference>
<reference evidence="1 2" key="1">
    <citation type="submission" date="2018-03" db="EMBL/GenBank/DDBJ databases">
        <title>Genomic Encyclopedia of Archaeal and Bacterial Type Strains, Phase II (KMG-II): from individual species to whole genera.</title>
        <authorList>
            <person name="Goeker M."/>
        </authorList>
    </citation>
    <scope>NUCLEOTIDE SEQUENCE [LARGE SCALE GENOMIC DNA]</scope>
    <source>
        <strain evidence="1 2">DSM 27929</strain>
    </source>
</reference>
<gene>
    <name evidence="1" type="ORF">CLW00_11751</name>
</gene>
<name>A0A2T0WE16_9BACT</name>
<organism evidence="1 2">
    <name type="scientific">Mongoliibacter ruber</name>
    <dbReference type="NCBI Taxonomy" id="1750599"/>
    <lineage>
        <taxon>Bacteria</taxon>
        <taxon>Pseudomonadati</taxon>
        <taxon>Bacteroidota</taxon>
        <taxon>Cytophagia</taxon>
        <taxon>Cytophagales</taxon>
        <taxon>Cyclobacteriaceae</taxon>
        <taxon>Mongoliibacter</taxon>
    </lineage>
</organism>
<dbReference type="Proteomes" id="UP000238157">
    <property type="component" value="Unassembled WGS sequence"/>
</dbReference>
<accession>A0A2T0WE16</accession>
<keyword evidence="2" id="KW-1185">Reference proteome</keyword>
<dbReference type="PROSITE" id="PS51257">
    <property type="entry name" value="PROKAR_LIPOPROTEIN"/>
    <property type="match status" value="1"/>
</dbReference>
<dbReference type="RefSeq" id="WP_106135425.1">
    <property type="nucleotide sequence ID" value="NZ_PVTR01000017.1"/>
</dbReference>